<dbReference type="PANTHER" id="PTHR31361">
    <property type="entry name" value="BETA-GLUCAN SYNTHESIS-ASSOCIATED PROTEIN KRE6-RELATED"/>
    <property type="match status" value="1"/>
</dbReference>
<evidence type="ECO:0000313" key="13">
    <source>
        <dbReference type="Proteomes" id="UP000242519"/>
    </source>
</evidence>
<dbReference type="PROSITE" id="PS51762">
    <property type="entry name" value="GH16_2"/>
    <property type="match status" value="1"/>
</dbReference>
<evidence type="ECO:0000256" key="6">
    <source>
        <dbReference type="ARBA" id="ARBA00023136"/>
    </source>
</evidence>
<name>A0A218ZC06_9HELO</name>
<evidence type="ECO:0000256" key="2">
    <source>
        <dbReference type="ARBA" id="ARBA00010962"/>
    </source>
</evidence>
<dbReference type="Pfam" id="PF03935">
    <property type="entry name" value="SKN1_KRE6_Sbg1"/>
    <property type="match status" value="1"/>
</dbReference>
<feature type="region of interest" description="Disordered" evidence="9">
    <location>
        <begin position="1"/>
        <end position="181"/>
    </location>
</feature>
<dbReference type="Proteomes" id="UP000242519">
    <property type="component" value="Unassembled WGS sequence"/>
</dbReference>
<dbReference type="OrthoDB" id="412647at2759"/>
<feature type="compositionally biased region" description="Pro residues" evidence="9">
    <location>
        <begin position="112"/>
        <end position="124"/>
    </location>
</feature>
<keyword evidence="13" id="KW-1185">Reference proteome</keyword>
<dbReference type="FunCoup" id="A0A218ZC06">
    <property type="interactions" value="140"/>
</dbReference>
<feature type="domain" description="GH16" evidence="11">
    <location>
        <begin position="339"/>
        <end position="680"/>
    </location>
</feature>
<dbReference type="CDD" id="cd02180">
    <property type="entry name" value="GH16_fungal_KRE6_glucanase"/>
    <property type="match status" value="1"/>
</dbReference>
<dbReference type="InterPro" id="IPR005629">
    <property type="entry name" value="Skn1/Kre6/Sbg1"/>
</dbReference>
<dbReference type="GO" id="GO:0006078">
    <property type="term" value="P:(1-&gt;6)-beta-D-glucan biosynthetic process"/>
    <property type="evidence" value="ECO:0007669"/>
    <property type="project" value="TreeGrafter"/>
</dbReference>
<comment type="subcellular location">
    <subcellularLocation>
        <location evidence="1">Membrane</location>
        <topology evidence="1">Single-pass type II membrane protein</topology>
    </subcellularLocation>
</comment>
<evidence type="ECO:0000256" key="1">
    <source>
        <dbReference type="ARBA" id="ARBA00004606"/>
    </source>
</evidence>
<dbReference type="STRING" id="503106.A0A218ZC06"/>
<dbReference type="SUPFAM" id="SSF49899">
    <property type="entry name" value="Concanavalin A-like lectins/glucanases"/>
    <property type="match status" value="1"/>
</dbReference>
<feature type="compositionally biased region" description="Polar residues" evidence="9">
    <location>
        <begin position="91"/>
        <end position="108"/>
    </location>
</feature>
<dbReference type="GO" id="GO:0005789">
    <property type="term" value="C:endoplasmic reticulum membrane"/>
    <property type="evidence" value="ECO:0007669"/>
    <property type="project" value="TreeGrafter"/>
</dbReference>
<sequence>MSSTTDLLEIPPSPVHARERGAGEDGQQAGRTGSSLGADRYAADMRLRATEPPLPRDDVHESSRDSSSTNESDAASPDPNKRSSWAPVVSSPLNPSASYQSFGATVETSLPLPRPLASPAPPWSTRPSTPRLISDLGQDYTRYPSTTSLLGTSRDSRIGSSHGSSVGSRAASREGARESGAAAGAAGAALLSSTMKSPFSESESDLHRWGFPDDRLGEDSPFFPGEKGFIMWPEEIEDDDRWHNPADDDEITFKPKLSDYSDRRTIVSTIGGICLLLGLLCVFIVLPVLTFSTNIFDGAKDERPDAWAYVNDVEYELLQNVRHGLIDPDTPASAKTRQSTFDDSILQLVFSDEFNQPNRTFYPGDDPYWTGPDFWYGATQDIAWYDPDAITTDGGTVQFRMDKFPNHGVEYRSGMLNSWNQLCFKGGVMEVSASLAGPAGVPGLWPGIWTMGNLGRPGYLATTEGVWPYTYDDCDAGITPNQSMSDGHSYLPGQKLNSCTCEGEDHPSPGKGRGAPEIDLIEGTVDYNNKIGVITQSYQIAPFDVWYRPNYDFTAIPNYNVTVPNTYCGGPRQQAVSCASLLNNDWYAGNAYQKYAIEYIPGASEGKIAWFVGDDPTFIMDGRAIGPNGNVKQRLVSEEPLSIILNLGISNSWVWIDHDNLKFPTTMHIDYVRIYQKKGQESVTCDPEGFETTEYIAKHPKAYNNPNMTTWDATGYKWPNHELHGC</sequence>
<dbReference type="GO" id="GO:0005886">
    <property type="term" value="C:plasma membrane"/>
    <property type="evidence" value="ECO:0007669"/>
    <property type="project" value="TreeGrafter"/>
</dbReference>
<keyword evidence="8" id="KW-0961">Cell wall biogenesis/degradation</keyword>
<dbReference type="GO" id="GO:0015926">
    <property type="term" value="F:glucosidase activity"/>
    <property type="evidence" value="ECO:0007669"/>
    <property type="project" value="TreeGrafter"/>
</dbReference>
<keyword evidence="4" id="KW-0735">Signal-anchor</keyword>
<keyword evidence="5 10" id="KW-1133">Transmembrane helix</keyword>
<evidence type="ECO:0000256" key="7">
    <source>
        <dbReference type="ARBA" id="ARBA00023180"/>
    </source>
</evidence>
<keyword evidence="7" id="KW-0325">Glycoprotein</keyword>
<feature type="transmembrane region" description="Helical" evidence="10">
    <location>
        <begin position="266"/>
        <end position="289"/>
    </location>
</feature>
<comment type="similarity">
    <text evidence="2">Belongs to the SKN1/KRE6 family.</text>
</comment>
<keyword evidence="6 10" id="KW-0472">Membrane</keyword>
<evidence type="ECO:0000256" key="5">
    <source>
        <dbReference type="ARBA" id="ARBA00022989"/>
    </source>
</evidence>
<feature type="compositionally biased region" description="Low complexity" evidence="9">
    <location>
        <begin position="158"/>
        <end position="170"/>
    </location>
</feature>
<evidence type="ECO:0000313" key="12">
    <source>
        <dbReference type="EMBL" id="OWP05538.1"/>
    </source>
</evidence>
<proteinExistence type="inferred from homology"/>
<accession>A0A218ZC06</accession>
<evidence type="ECO:0000256" key="10">
    <source>
        <dbReference type="SAM" id="Phobius"/>
    </source>
</evidence>
<dbReference type="AlphaFoldDB" id="A0A218ZC06"/>
<dbReference type="EMBL" id="MZNU01000068">
    <property type="protein sequence ID" value="OWP05538.1"/>
    <property type="molecule type" value="Genomic_DNA"/>
</dbReference>
<evidence type="ECO:0000256" key="3">
    <source>
        <dbReference type="ARBA" id="ARBA00022692"/>
    </source>
</evidence>
<evidence type="ECO:0000256" key="4">
    <source>
        <dbReference type="ARBA" id="ARBA00022968"/>
    </source>
</evidence>
<organism evidence="12 13">
    <name type="scientific">Diplocarpon coronariae</name>
    <dbReference type="NCBI Taxonomy" id="2795749"/>
    <lineage>
        <taxon>Eukaryota</taxon>
        <taxon>Fungi</taxon>
        <taxon>Dikarya</taxon>
        <taxon>Ascomycota</taxon>
        <taxon>Pezizomycotina</taxon>
        <taxon>Leotiomycetes</taxon>
        <taxon>Helotiales</taxon>
        <taxon>Drepanopezizaceae</taxon>
        <taxon>Diplocarpon</taxon>
    </lineage>
</organism>
<dbReference type="GO" id="GO:0031505">
    <property type="term" value="P:fungal-type cell wall organization"/>
    <property type="evidence" value="ECO:0007669"/>
    <property type="project" value="TreeGrafter"/>
</dbReference>
<feature type="compositionally biased region" description="Basic and acidic residues" evidence="9">
    <location>
        <begin position="41"/>
        <end position="64"/>
    </location>
</feature>
<evidence type="ECO:0000259" key="11">
    <source>
        <dbReference type="PROSITE" id="PS51762"/>
    </source>
</evidence>
<comment type="caution">
    <text evidence="12">The sequence shown here is derived from an EMBL/GenBank/DDBJ whole genome shotgun (WGS) entry which is preliminary data.</text>
</comment>
<keyword evidence="3 10" id="KW-0812">Transmembrane</keyword>
<evidence type="ECO:0000256" key="8">
    <source>
        <dbReference type="ARBA" id="ARBA00023316"/>
    </source>
</evidence>
<dbReference type="PANTHER" id="PTHR31361:SF14">
    <property type="entry name" value="GH16 DOMAIN-CONTAINING PROTEIN"/>
    <property type="match status" value="1"/>
</dbReference>
<dbReference type="InterPro" id="IPR013320">
    <property type="entry name" value="ConA-like_dom_sf"/>
</dbReference>
<reference evidence="12 13" key="1">
    <citation type="submission" date="2017-04" db="EMBL/GenBank/DDBJ databases">
        <title>Draft genome sequence of Marssonina coronaria NL1: causal agent of apple blotch.</title>
        <authorList>
            <person name="Cheng Q."/>
        </authorList>
    </citation>
    <scope>NUCLEOTIDE SEQUENCE [LARGE SCALE GENOMIC DNA]</scope>
    <source>
        <strain evidence="12 13">NL1</strain>
    </source>
</reference>
<dbReference type="Gene3D" id="2.60.120.200">
    <property type="match status" value="1"/>
</dbReference>
<dbReference type="InParanoid" id="A0A218ZC06"/>
<evidence type="ECO:0000256" key="9">
    <source>
        <dbReference type="SAM" id="MobiDB-lite"/>
    </source>
</evidence>
<dbReference type="InterPro" id="IPR000757">
    <property type="entry name" value="Beta-glucanase-like"/>
</dbReference>
<protein>
    <recommendedName>
        <fullName evidence="11">GH16 domain-containing protein</fullName>
    </recommendedName>
</protein>
<gene>
    <name evidence="12" type="ORF">B2J93_7882</name>
</gene>